<evidence type="ECO:0000313" key="2">
    <source>
        <dbReference type="Proteomes" id="UP000663720"/>
    </source>
</evidence>
<proteinExistence type="predicted"/>
<dbReference type="KEGG" id="dli:dnl_44330"/>
<dbReference type="AlphaFoldDB" id="A0A975BAK1"/>
<accession>A0A975BAK1</accession>
<gene>
    <name evidence="1" type="ORF">dnl_44330</name>
</gene>
<name>A0A975BAK1_9BACT</name>
<keyword evidence="2" id="KW-1185">Reference proteome</keyword>
<protein>
    <submittedName>
        <fullName evidence="1">DDE domain-containing protein</fullName>
    </submittedName>
</protein>
<dbReference type="EMBL" id="CP061799">
    <property type="protein sequence ID" value="QTA82069.1"/>
    <property type="molecule type" value="Genomic_DNA"/>
</dbReference>
<dbReference type="Proteomes" id="UP000663720">
    <property type="component" value="Chromosome"/>
</dbReference>
<sequence length="41" mass="5015">MHKIDKLYKTGRKVNKNFKSEMRIAFDKILPKWNYYAIPID</sequence>
<evidence type="ECO:0000313" key="1">
    <source>
        <dbReference type="EMBL" id="QTA82069.1"/>
    </source>
</evidence>
<organism evidence="1 2">
    <name type="scientific">Desulfonema limicola</name>
    <dbReference type="NCBI Taxonomy" id="45656"/>
    <lineage>
        <taxon>Bacteria</taxon>
        <taxon>Pseudomonadati</taxon>
        <taxon>Thermodesulfobacteriota</taxon>
        <taxon>Desulfobacteria</taxon>
        <taxon>Desulfobacterales</taxon>
        <taxon>Desulfococcaceae</taxon>
        <taxon>Desulfonema</taxon>
    </lineage>
</organism>
<reference evidence="1" key="1">
    <citation type="journal article" date="2021" name="Microb. Physiol.">
        <title>Proteogenomic Insights into the Physiology of Marine, Sulfate-Reducing, Filamentous Desulfonema limicola and Desulfonema magnum.</title>
        <authorList>
            <person name="Schnaars V."/>
            <person name="Wohlbrand L."/>
            <person name="Scheve S."/>
            <person name="Hinrichs C."/>
            <person name="Reinhardt R."/>
            <person name="Rabus R."/>
        </authorList>
    </citation>
    <scope>NUCLEOTIDE SEQUENCE</scope>
    <source>
        <strain evidence="1">5ac10</strain>
    </source>
</reference>